<dbReference type="GO" id="GO:0000166">
    <property type="term" value="F:nucleotide binding"/>
    <property type="evidence" value="ECO:0007669"/>
    <property type="project" value="UniProtKB-KW"/>
</dbReference>
<reference evidence="6" key="2">
    <citation type="submission" date="2015-02" db="UniProtKB">
        <authorList>
            <consortium name="EnsemblMetazoa"/>
        </authorList>
    </citation>
    <scope>IDENTIFICATION</scope>
</reference>
<feature type="domain" description="Haem NO binding associated" evidence="5">
    <location>
        <begin position="207"/>
        <end position="369"/>
    </location>
</feature>
<feature type="domain" description="Heme NO-binding" evidence="4">
    <location>
        <begin position="2"/>
        <end position="164"/>
    </location>
</feature>
<reference evidence="7" key="1">
    <citation type="submission" date="2011-05" db="EMBL/GenBank/DDBJ databases">
        <authorList>
            <person name="Richards S.R."/>
            <person name="Qu J."/>
            <person name="Jiang H."/>
            <person name="Jhangiani S.N."/>
            <person name="Agravi P."/>
            <person name="Goodspeed R."/>
            <person name="Gross S."/>
            <person name="Mandapat C."/>
            <person name="Jackson L."/>
            <person name="Mathew T."/>
            <person name="Pu L."/>
            <person name="Thornton R."/>
            <person name="Saada N."/>
            <person name="Wilczek-Boney K.B."/>
            <person name="Lee S."/>
            <person name="Kovar C."/>
            <person name="Wu Y."/>
            <person name="Scherer S.E."/>
            <person name="Worley K.C."/>
            <person name="Muzny D.M."/>
            <person name="Gibbs R."/>
        </authorList>
    </citation>
    <scope>NUCLEOTIDE SEQUENCE</scope>
    <source>
        <strain evidence="7">Brora</strain>
    </source>
</reference>
<evidence type="ECO:0000256" key="2">
    <source>
        <dbReference type="ARBA" id="ARBA00022741"/>
    </source>
</evidence>
<dbReference type="PANTHER" id="PTHR45655">
    <property type="entry name" value="GUANYLATE CYCLASE SOLUBLE SUBUNIT BETA-2"/>
    <property type="match status" value="1"/>
</dbReference>
<keyword evidence="2" id="KW-0547">Nucleotide-binding</keyword>
<organism evidence="6 7">
    <name type="scientific">Strigamia maritima</name>
    <name type="common">European centipede</name>
    <name type="synonym">Geophilus maritimus</name>
    <dbReference type="NCBI Taxonomy" id="126957"/>
    <lineage>
        <taxon>Eukaryota</taxon>
        <taxon>Metazoa</taxon>
        <taxon>Ecdysozoa</taxon>
        <taxon>Arthropoda</taxon>
        <taxon>Myriapoda</taxon>
        <taxon>Chilopoda</taxon>
        <taxon>Pleurostigmophora</taxon>
        <taxon>Geophilomorpha</taxon>
        <taxon>Linotaeniidae</taxon>
        <taxon>Strigamia</taxon>
    </lineage>
</organism>
<dbReference type="InterPro" id="IPR038158">
    <property type="entry name" value="H-NOX_domain_sf"/>
</dbReference>
<dbReference type="eggNOG" id="KOG4171">
    <property type="taxonomic scope" value="Eukaryota"/>
</dbReference>
<dbReference type="EC" id="4.6.1.2" evidence="1"/>
<dbReference type="Proteomes" id="UP000014500">
    <property type="component" value="Unassembled WGS sequence"/>
</dbReference>
<dbReference type="SUPFAM" id="SSF111126">
    <property type="entry name" value="Ligand-binding domain in the NO signalling and Golgi transport"/>
    <property type="match status" value="1"/>
</dbReference>
<sequence length="369" mass="42196">MYGMLLESVQHYVTEEYGEETWLNVLKRAGYHNLIITHNLAYSDAIMLTVAETCAQYIGTMDADGFLRFFGRCFVRYFSHYGYDRIVRANGRCFRDFLHGVDNIHHQMKFSYPRMVSPSLTVQAEDPLGAVLHYRSSRVGFAQYLIGQLYEVAERFYKTRLTIRILTEAPLGKNEGVHVQFRLDFQNSAYVQSATVPITGTRVFPPLAGSTLLQLFPFCIVFDCKLRLRHVGNKLRSLLNTNLIGLPVADHFRISRPRVAFTWNNIISLSKVVFELEAFPKIENKRQYFRAFKNKGQNKILRSIACPCSRLEQDPSADSKSNFFTDPMPSTSAVSEATTESTGQLTLLLKGQMKYLDDWNAVMFLCAPL</sequence>
<dbReference type="InterPro" id="IPR011645">
    <property type="entry name" value="HNOB_dom_associated"/>
</dbReference>
<dbReference type="GO" id="GO:0070482">
    <property type="term" value="P:response to oxygen levels"/>
    <property type="evidence" value="ECO:0007669"/>
    <property type="project" value="TreeGrafter"/>
</dbReference>
<protein>
    <recommendedName>
        <fullName evidence="1">guanylate cyclase</fullName>
        <ecNumber evidence="1">4.6.1.2</ecNumber>
    </recommendedName>
</protein>
<dbReference type="GO" id="GO:0004383">
    <property type="term" value="F:guanylate cyclase activity"/>
    <property type="evidence" value="ECO:0007669"/>
    <property type="project" value="UniProtKB-EC"/>
</dbReference>
<dbReference type="AlphaFoldDB" id="T1IYK0"/>
<dbReference type="STRING" id="126957.T1IYK0"/>
<dbReference type="Gene3D" id="3.90.1520.10">
    <property type="entry name" value="H-NOX domain"/>
    <property type="match status" value="1"/>
</dbReference>
<dbReference type="EMBL" id="JH431686">
    <property type="status" value="NOT_ANNOTATED_CDS"/>
    <property type="molecule type" value="Genomic_DNA"/>
</dbReference>
<keyword evidence="7" id="KW-1185">Reference proteome</keyword>
<evidence type="ECO:0000256" key="3">
    <source>
        <dbReference type="ARBA" id="ARBA00023293"/>
    </source>
</evidence>
<name>T1IYK0_STRMM</name>
<evidence type="ECO:0000256" key="1">
    <source>
        <dbReference type="ARBA" id="ARBA00012202"/>
    </source>
</evidence>
<dbReference type="InterPro" id="IPR011644">
    <property type="entry name" value="Heme_NO-bd"/>
</dbReference>
<dbReference type="GO" id="GO:0019934">
    <property type="term" value="P:cGMP-mediated signaling"/>
    <property type="evidence" value="ECO:0007669"/>
    <property type="project" value="TreeGrafter"/>
</dbReference>
<dbReference type="PhylomeDB" id="T1IYK0"/>
<keyword evidence="3" id="KW-0141">cGMP biosynthesis</keyword>
<dbReference type="InterPro" id="IPR024096">
    <property type="entry name" value="NO_sig/Golgi_transp_ligand-bd"/>
</dbReference>
<proteinExistence type="predicted"/>
<evidence type="ECO:0000259" key="5">
    <source>
        <dbReference type="Pfam" id="PF07701"/>
    </source>
</evidence>
<dbReference type="Pfam" id="PF07701">
    <property type="entry name" value="HNOBA"/>
    <property type="match status" value="1"/>
</dbReference>
<dbReference type="PANTHER" id="PTHR45655:SF5">
    <property type="entry name" value="SOLUBLE GUANYLATE CYCLASE 89DA-RELATED"/>
    <property type="match status" value="1"/>
</dbReference>
<accession>T1IYK0</accession>
<dbReference type="EnsemblMetazoa" id="SMAR006311-RA">
    <property type="protein sequence ID" value="SMAR006311-PA"/>
    <property type="gene ID" value="SMAR006311"/>
</dbReference>
<evidence type="ECO:0000259" key="4">
    <source>
        <dbReference type="Pfam" id="PF07700"/>
    </source>
</evidence>
<dbReference type="Pfam" id="PF07700">
    <property type="entry name" value="HNOB"/>
    <property type="match status" value="1"/>
</dbReference>
<dbReference type="OMA" id="KESEICM"/>
<evidence type="ECO:0000313" key="7">
    <source>
        <dbReference type="Proteomes" id="UP000014500"/>
    </source>
</evidence>
<dbReference type="HOGENOM" id="CLU_011614_0_0_1"/>
<dbReference type="GO" id="GO:0020037">
    <property type="term" value="F:heme binding"/>
    <property type="evidence" value="ECO:0007669"/>
    <property type="project" value="InterPro"/>
</dbReference>
<dbReference type="Gene3D" id="3.30.450.260">
    <property type="entry name" value="Haem NO binding associated domain"/>
    <property type="match status" value="1"/>
</dbReference>
<dbReference type="InterPro" id="IPR042463">
    <property type="entry name" value="HNOB_dom_associated_sf"/>
</dbReference>
<evidence type="ECO:0000313" key="6">
    <source>
        <dbReference type="EnsemblMetazoa" id="SMAR006311-PA"/>
    </source>
</evidence>
<dbReference type="GO" id="GO:0008074">
    <property type="term" value="C:guanylate cyclase complex, soluble"/>
    <property type="evidence" value="ECO:0007669"/>
    <property type="project" value="TreeGrafter"/>
</dbReference>